<reference evidence="1 2" key="1">
    <citation type="journal article" date="2015" name="Int. J. Syst. Evol. Microbiol.">
        <title>Sporolactobacillus shoreae sp. nov. and Sporolactobacillus spathodeae sp. nov., two spore-forming lactic acid bacteria isolated from tree barks in Thailand.</title>
        <authorList>
            <person name="Thamacharoensuk T."/>
            <person name="Kitahara M."/>
            <person name="Ohkuma M."/>
            <person name="Thongchul N."/>
            <person name="Tanasupawat S."/>
        </authorList>
    </citation>
    <scope>NUCLEOTIDE SEQUENCE [LARGE SCALE GENOMIC DNA]</scope>
    <source>
        <strain evidence="1 2">BK92</strain>
    </source>
</reference>
<dbReference type="Proteomes" id="UP000298347">
    <property type="component" value="Unassembled WGS sequence"/>
</dbReference>
<dbReference type="EMBL" id="SRJD01000001">
    <property type="protein sequence ID" value="TGB00265.1"/>
    <property type="molecule type" value="Genomic_DNA"/>
</dbReference>
<evidence type="ECO:0008006" key="3">
    <source>
        <dbReference type="Google" id="ProtNLM"/>
    </source>
</evidence>
<organism evidence="1 2">
    <name type="scientific">Sporolactobacillus shoreae</name>
    <dbReference type="NCBI Taxonomy" id="1465501"/>
    <lineage>
        <taxon>Bacteria</taxon>
        <taxon>Bacillati</taxon>
        <taxon>Bacillota</taxon>
        <taxon>Bacilli</taxon>
        <taxon>Bacillales</taxon>
        <taxon>Sporolactobacillaceae</taxon>
        <taxon>Sporolactobacillus</taxon>
    </lineage>
</organism>
<protein>
    <recommendedName>
        <fullName evidence="3">Flagellar hook-length control protein FliK</fullName>
    </recommendedName>
</protein>
<proteinExistence type="predicted"/>
<evidence type="ECO:0000313" key="1">
    <source>
        <dbReference type="EMBL" id="TGB00265.1"/>
    </source>
</evidence>
<keyword evidence="2" id="KW-1185">Reference proteome</keyword>
<accession>A0A4Z0GU46</accession>
<comment type="caution">
    <text evidence="1">The sequence shown here is derived from an EMBL/GenBank/DDBJ whole genome shotgun (WGS) entry which is preliminary data.</text>
</comment>
<name>A0A4Z0GU46_9BACL</name>
<dbReference type="AlphaFoldDB" id="A0A4Z0GU46"/>
<gene>
    <name evidence="1" type="ORF">E4665_00915</name>
</gene>
<dbReference type="OrthoDB" id="2351076at2"/>
<evidence type="ECO:0000313" key="2">
    <source>
        <dbReference type="Proteomes" id="UP000298347"/>
    </source>
</evidence>
<sequence>MNFQPYAISQSQLIGTYAPEQVLRGKVLEILPDRTALVQLGAQKMVAKVVALQPPLKVGQDYLFQVQQNSNPLTAKVVGRRTEQERTSSSIVEDALNAFKLKDEPINRQLIQAFLDQGEPLTRNAVITARSLLGSRPADVSSGMRAVKWMINHRLPITSTVFHLAGHLMKAEPLSSQLNALTQALDHTNVSTPSTAALKGAVNDLKNIKGEPSLQMATGILGREKTTELLKSFLQEQMPTAQVNSGEIIKFVNGAMSQTDTVNFLNKLHVEIKPDLFLSQFKSFLVSQFAGQASQTIFSGNSDLGLLLNSMRELGFDFEQNLRNQLSSGETLKSTDSLKEKLLAVVQDHQAPTAIKELARDIVGKITGEQIQMVSTDPQVAQFSIQIPIPFQREIKNVSVYWEGKKSKSGKLDPDSCTILLWLDLTNLKETLVSVRVQSRSVTLTVQNDSEDLTQFLKEGEPALRDQLAAINYHLTSVSQAEKIDPQLVKKAQEPLNITNYNLDVRV</sequence>